<feature type="transmembrane region" description="Helical" evidence="9">
    <location>
        <begin position="273"/>
        <end position="297"/>
    </location>
</feature>
<keyword evidence="6 9" id="KW-1133">Transmembrane helix</keyword>
<keyword evidence="7 9" id="KW-0472">Membrane</keyword>
<comment type="similarity">
    <text evidence="2">Belongs to the autoinducer-2 exporter (AI-2E) (TC 2.A.86) family.</text>
</comment>
<dbReference type="GO" id="GO:0005886">
    <property type="term" value="C:plasma membrane"/>
    <property type="evidence" value="ECO:0007669"/>
    <property type="project" value="UniProtKB-SubCell"/>
</dbReference>
<feature type="transmembrane region" description="Helical" evidence="9">
    <location>
        <begin position="304"/>
        <end position="333"/>
    </location>
</feature>
<proteinExistence type="inferred from homology"/>
<evidence type="ECO:0000256" key="1">
    <source>
        <dbReference type="ARBA" id="ARBA00004651"/>
    </source>
</evidence>
<feature type="transmembrane region" description="Helical" evidence="9">
    <location>
        <begin position="112"/>
        <end position="134"/>
    </location>
</feature>
<evidence type="ECO:0000313" key="11">
    <source>
        <dbReference type="Proteomes" id="UP000254869"/>
    </source>
</evidence>
<evidence type="ECO:0000256" key="2">
    <source>
        <dbReference type="ARBA" id="ARBA00009773"/>
    </source>
</evidence>
<feature type="transmembrane region" description="Helical" evidence="9">
    <location>
        <begin position="353"/>
        <end position="385"/>
    </location>
</feature>
<feature type="transmembrane region" description="Helical" evidence="9">
    <location>
        <begin position="202"/>
        <end position="222"/>
    </location>
</feature>
<reference evidence="10 11" key="1">
    <citation type="submission" date="2018-07" db="EMBL/GenBank/DDBJ databases">
        <title>Genomic Encyclopedia of Type Strains, Phase IV (KMG-IV): sequencing the most valuable type-strain genomes for metagenomic binning, comparative biology and taxonomic classification.</title>
        <authorList>
            <person name="Goeker M."/>
        </authorList>
    </citation>
    <scope>NUCLEOTIDE SEQUENCE [LARGE SCALE GENOMIC DNA]</scope>
    <source>
        <strain evidence="10 11">DSM 44290</strain>
    </source>
</reference>
<dbReference type="Pfam" id="PF01594">
    <property type="entry name" value="AI-2E_transport"/>
    <property type="match status" value="1"/>
</dbReference>
<dbReference type="EMBL" id="QQBC01000015">
    <property type="protein sequence ID" value="RDI60552.1"/>
    <property type="molecule type" value="Genomic_DNA"/>
</dbReference>
<evidence type="ECO:0000313" key="10">
    <source>
        <dbReference type="EMBL" id="RDI60552.1"/>
    </source>
</evidence>
<keyword evidence="3" id="KW-0813">Transport</keyword>
<comment type="caution">
    <text evidence="10">The sequence shown here is derived from an EMBL/GenBank/DDBJ whole genome shotgun (WGS) entry which is preliminary data.</text>
</comment>
<sequence length="403" mass="42667">MNDDDRGERAHSDWVGQPHPADEPEPITQAEAAAEELKSEDHPLGKPGRRFDRYSPFMVGLTATAGALVTLGTVRFVLAAREVLLLLVAGLFLAIGMEPLISWLVRHRVRRGWAVTLVVVVGLAAVAGFLAAAVPPLIDQGRALVDHAPDQLHRLQDQYPPVRSLAQRFRLDEKLQHGLDSLGGGAGTGGALASGVMGAGKMVFGAISATVIVAVLTIYFSATFPMLRAGIYRLFPHERRPRAILIGDAIFAKVGGYVLGNLLISAITAVLTFVWLAVFDVPFALLLAVLVAVLDLIPLVGSTVAGIIITVVALTVSLPVSLATLGFFLVLRVVEDYLLVPPIMGRTVQVPGLVTVVATLLGGALLGVIGALLAIPAAAAILLLVQELLFPRLDQPRPARTAR</sequence>
<feature type="transmembrane region" description="Helical" evidence="9">
    <location>
        <begin position="57"/>
        <end position="78"/>
    </location>
</feature>
<feature type="transmembrane region" description="Helical" evidence="9">
    <location>
        <begin position="84"/>
        <end position="105"/>
    </location>
</feature>
<keyword evidence="5 9" id="KW-0812">Transmembrane</keyword>
<evidence type="ECO:0000256" key="4">
    <source>
        <dbReference type="ARBA" id="ARBA00022475"/>
    </source>
</evidence>
<dbReference type="AlphaFoldDB" id="A0A370HPQ0"/>
<dbReference type="RefSeq" id="WP_082876106.1">
    <property type="nucleotide sequence ID" value="NZ_QQBC01000015.1"/>
</dbReference>
<dbReference type="PANTHER" id="PTHR21716">
    <property type="entry name" value="TRANSMEMBRANE PROTEIN"/>
    <property type="match status" value="1"/>
</dbReference>
<gene>
    <name evidence="10" type="ORF">DFR76_115182</name>
</gene>
<comment type="subcellular location">
    <subcellularLocation>
        <location evidence="1">Cell membrane</location>
        <topology evidence="1">Multi-pass membrane protein</topology>
    </subcellularLocation>
</comment>
<evidence type="ECO:0000256" key="8">
    <source>
        <dbReference type="SAM" id="MobiDB-lite"/>
    </source>
</evidence>
<evidence type="ECO:0000256" key="5">
    <source>
        <dbReference type="ARBA" id="ARBA00022692"/>
    </source>
</evidence>
<keyword evidence="11" id="KW-1185">Reference proteome</keyword>
<organism evidence="10 11">
    <name type="scientific">Nocardia pseudobrasiliensis</name>
    <dbReference type="NCBI Taxonomy" id="45979"/>
    <lineage>
        <taxon>Bacteria</taxon>
        <taxon>Bacillati</taxon>
        <taxon>Actinomycetota</taxon>
        <taxon>Actinomycetes</taxon>
        <taxon>Mycobacteriales</taxon>
        <taxon>Nocardiaceae</taxon>
        <taxon>Nocardia</taxon>
    </lineage>
</organism>
<protein>
    <submittedName>
        <fullName evidence="10">Putative PurR-regulated permease PerM</fullName>
    </submittedName>
</protein>
<name>A0A370HPQ0_9NOCA</name>
<evidence type="ECO:0000256" key="7">
    <source>
        <dbReference type="ARBA" id="ARBA00023136"/>
    </source>
</evidence>
<dbReference type="PANTHER" id="PTHR21716:SF53">
    <property type="entry name" value="PERMEASE PERM-RELATED"/>
    <property type="match status" value="1"/>
</dbReference>
<feature type="region of interest" description="Disordered" evidence="8">
    <location>
        <begin position="1"/>
        <end position="26"/>
    </location>
</feature>
<dbReference type="GO" id="GO:0055085">
    <property type="term" value="P:transmembrane transport"/>
    <property type="evidence" value="ECO:0007669"/>
    <property type="project" value="TreeGrafter"/>
</dbReference>
<evidence type="ECO:0000256" key="6">
    <source>
        <dbReference type="ARBA" id="ARBA00022989"/>
    </source>
</evidence>
<keyword evidence="4" id="KW-1003">Cell membrane</keyword>
<evidence type="ECO:0000256" key="3">
    <source>
        <dbReference type="ARBA" id="ARBA00022448"/>
    </source>
</evidence>
<feature type="compositionally biased region" description="Basic and acidic residues" evidence="8">
    <location>
        <begin position="1"/>
        <end position="12"/>
    </location>
</feature>
<dbReference type="Proteomes" id="UP000254869">
    <property type="component" value="Unassembled WGS sequence"/>
</dbReference>
<accession>A0A370HPQ0</accession>
<evidence type="ECO:0000256" key="9">
    <source>
        <dbReference type="SAM" id="Phobius"/>
    </source>
</evidence>
<dbReference type="InterPro" id="IPR002549">
    <property type="entry name" value="AI-2E-like"/>
</dbReference>